<dbReference type="EMBL" id="JACXZA010000002">
    <property type="protein sequence ID" value="MBD3918617.1"/>
    <property type="molecule type" value="Genomic_DNA"/>
</dbReference>
<dbReference type="RefSeq" id="WP_191202935.1">
    <property type="nucleotide sequence ID" value="NZ_JACXZA010000002.1"/>
</dbReference>
<evidence type="ECO:0000313" key="3">
    <source>
        <dbReference type="Proteomes" id="UP000609346"/>
    </source>
</evidence>
<evidence type="ECO:0000313" key="2">
    <source>
        <dbReference type="EMBL" id="MBD3918617.1"/>
    </source>
</evidence>
<keyword evidence="1" id="KW-1133">Transmembrane helix</keyword>
<keyword evidence="3" id="KW-1185">Reference proteome</keyword>
<keyword evidence="1" id="KW-0472">Membrane</keyword>
<proteinExistence type="predicted"/>
<accession>A0ABR8MRL2</accession>
<evidence type="ECO:0008006" key="4">
    <source>
        <dbReference type="Google" id="ProtNLM"/>
    </source>
</evidence>
<reference evidence="2 3" key="1">
    <citation type="submission" date="2020-09" db="EMBL/GenBank/DDBJ databases">
        <title>Paenibacillus sp. strain PR3 16S rRNA gene Genome sequencing and assembly.</title>
        <authorList>
            <person name="Kim J."/>
        </authorList>
    </citation>
    <scope>NUCLEOTIDE SEQUENCE [LARGE SCALE GENOMIC DNA]</scope>
    <source>
        <strain evidence="2 3">PR3</strain>
    </source>
</reference>
<name>A0ABR8MRL2_9BACL</name>
<gene>
    <name evidence="2" type="ORF">H8B09_07640</name>
</gene>
<protein>
    <recommendedName>
        <fullName evidence="4">DUF4359 domain-containing protein</fullName>
    </recommendedName>
</protein>
<keyword evidence="1" id="KW-0812">Transmembrane</keyword>
<evidence type="ECO:0000256" key="1">
    <source>
        <dbReference type="SAM" id="Phobius"/>
    </source>
</evidence>
<organism evidence="2 3">
    <name type="scientific">Paenibacillus terricola</name>
    <dbReference type="NCBI Taxonomy" id="2763503"/>
    <lineage>
        <taxon>Bacteria</taxon>
        <taxon>Bacillati</taxon>
        <taxon>Bacillota</taxon>
        <taxon>Bacilli</taxon>
        <taxon>Bacillales</taxon>
        <taxon>Paenibacillaceae</taxon>
        <taxon>Paenibacillus</taxon>
    </lineage>
</organism>
<dbReference type="Proteomes" id="UP000609346">
    <property type="component" value="Unassembled WGS sequence"/>
</dbReference>
<feature type="transmembrane region" description="Helical" evidence="1">
    <location>
        <begin position="6"/>
        <end position="24"/>
    </location>
</feature>
<sequence length="149" mass="17013">MRASTFLNKLLIGITILAIFWYFYSLIHSNQRYQLLQEQTDKTFQRQLAQVGECFGQEMDETAFTRCIAAVTAAASISHLTSFTQTQDGETLDFIMNQFINEMYIPANKTTIIDHQGELNSLFFLLARDPADKQLTKQLKDFVGSLNSI</sequence>
<comment type="caution">
    <text evidence="2">The sequence shown here is derived from an EMBL/GenBank/DDBJ whole genome shotgun (WGS) entry which is preliminary data.</text>
</comment>